<reference evidence="3" key="1">
    <citation type="journal article" date="2019" name="Int. J. Syst. Evol. Microbiol.">
        <title>The Global Catalogue of Microorganisms (GCM) 10K type strain sequencing project: providing services to taxonomists for standard genome sequencing and annotation.</title>
        <authorList>
            <consortium name="The Broad Institute Genomics Platform"/>
            <consortium name="The Broad Institute Genome Sequencing Center for Infectious Disease"/>
            <person name="Wu L."/>
            <person name="Ma J."/>
        </authorList>
    </citation>
    <scope>NUCLEOTIDE SEQUENCE [LARGE SCALE GENOMIC DNA]</scope>
    <source>
        <strain evidence="3">DFY28</strain>
    </source>
</reference>
<proteinExistence type="predicted"/>
<accession>A0ABW4MW75</accession>
<dbReference type="EMBL" id="JBHUEY010000001">
    <property type="protein sequence ID" value="MFD1781881.1"/>
    <property type="molecule type" value="Genomic_DNA"/>
</dbReference>
<keyword evidence="3" id="KW-1185">Reference proteome</keyword>
<sequence>MTPAPPVAQIRLALDAPPGEGEPHPAHDISAAARLGDTLFLAADEAADIEILDLVGEDFAAHRRVRLGEAFDLPGGADEEMDIEGLAVEGGWLWVTGSHSLTRKKPKKSKPLDTLARLAQLRQRPNRMFLGRLPLAETAPGRWDVLTGPAADGRRPQMLPIGKHGSDLYKALKKHPLLGPFCALPAKENGLDVEGIVVDGDRVGLGLRGPVINGWALIIEARIAPASDAPGEADLALAGDLNLHVLDLGGLGVRDLKRRERDILILAGPTMKLSGPARVYRWTGWTTPADLPHRPVAILELPHGEGCDHPEALAPAGHEGRDALLVVCDTPSPERLAGGAVVADVFGVE</sequence>
<comment type="caution">
    <text evidence="2">The sequence shown here is derived from an EMBL/GenBank/DDBJ whole genome shotgun (WGS) entry which is preliminary data.</text>
</comment>
<dbReference type="Proteomes" id="UP001597237">
    <property type="component" value="Unassembled WGS sequence"/>
</dbReference>
<protein>
    <submittedName>
        <fullName evidence="2">DUF3616 domain-containing protein</fullName>
    </submittedName>
</protein>
<name>A0ABW4MW75_9CAUL</name>
<organism evidence="2 3">
    <name type="scientific">Phenylobacterium terrae</name>
    <dbReference type="NCBI Taxonomy" id="2665495"/>
    <lineage>
        <taxon>Bacteria</taxon>
        <taxon>Pseudomonadati</taxon>
        <taxon>Pseudomonadota</taxon>
        <taxon>Alphaproteobacteria</taxon>
        <taxon>Caulobacterales</taxon>
        <taxon>Caulobacteraceae</taxon>
        <taxon>Phenylobacterium</taxon>
    </lineage>
</organism>
<dbReference type="RefSeq" id="WP_377281286.1">
    <property type="nucleotide sequence ID" value="NZ_JBHRSI010000003.1"/>
</dbReference>
<feature type="domain" description="DUF3616" evidence="1">
    <location>
        <begin position="28"/>
        <end position="343"/>
    </location>
</feature>
<dbReference type="InterPro" id="IPR022060">
    <property type="entry name" value="DUF3616"/>
</dbReference>
<dbReference type="Pfam" id="PF12275">
    <property type="entry name" value="DUF3616"/>
    <property type="match status" value="1"/>
</dbReference>
<evidence type="ECO:0000313" key="3">
    <source>
        <dbReference type="Proteomes" id="UP001597237"/>
    </source>
</evidence>
<evidence type="ECO:0000259" key="1">
    <source>
        <dbReference type="Pfam" id="PF12275"/>
    </source>
</evidence>
<gene>
    <name evidence="2" type="ORF">ACFSC0_00610</name>
</gene>
<evidence type="ECO:0000313" key="2">
    <source>
        <dbReference type="EMBL" id="MFD1781881.1"/>
    </source>
</evidence>